<name>A0A6M3LKB3_9ZZZZ</name>
<reference evidence="1" key="1">
    <citation type="submission" date="2020-03" db="EMBL/GenBank/DDBJ databases">
        <title>The deep terrestrial virosphere.</title>
        <authorList>
            <person name="Holmfeldt K."/>
            <person name="Nilsson E."/>
            <person name="Simone D."/>
            <person name="Lopez-Fernandez M."/>
            <person name="Wu X."/>
            <person name="de Brujin I."/>
            <person name="Lundin D."/>
            <person name="Andersson A."/>
            <person name="Bertilsson S."/>
            <person name="Dopson M."/>
        </authorList>
    </citation>
    <scope>NUCLEOTIDE SEQUENCE</scope>
    <source>
        <strain evidence="1">MM415B05438</strain>
    </source>
</reference>
<dbReference type="AlphaFoldDB" id="A0A6M3LKB3"/>
<accession>A0A6M3LKB3</accession>
<dbReference type="EMBL" id="MT143307">
    <property type="protein sequence ID" value="QJA95350.1"/>
    <property type="molecule type" value="Genomic_DNA"/>
</dbReference>
<protein>
    <submittedName>
        <fullName evidence="1">Uncharacterized protein</fullName>
    </submittedName>
</protein>
<evidence type="ECO:0000313" key="1">
    <source>
        <dbReference type="EMBL" id="QJA95350.1"/>
    </source>
</evidence>
<gene>
    <name evidence="1" type="ORF">MM415B05438_0005</name>
</gene>
<proteinExistence type="predicted"/>
<sequence length="63" mass="6886">MSTTPYYSDAAVTIYHGDCTGIGLQKRCGSVTSIYPAIVGTAPAPTEGVMTPHYATWRYDERR</sequence>
<organism evidence="1">
    <name type="scientific">viral metagenome</name>
    <dbReference type="NCBI Taxonomy" id="1070528"/>
    <lineage>
        <taxon>unclassified sequences</taxon>
        <taxon>metagenomes</taxon>
        <taxon>organismal metagenomes</taxon>
    </lineage>
</organism>